<dbReference type="AlphaFoldDB" id="A0A117REJ2"/>
<evidence type="ECO:0000256" key="1">
    <source>
        <dbReference type="SAM" id="Coils"/>
    </source>
</evidence>
<dbReference type="Proteomes" id="UP000052982">
    <property type="component" value="Unassembled WGS sequence"/>
</dbReference>
<keyword evidence="3" id="KW-0812">Transmembrane</keyword>
<feature type="coiled-coil region" evidence="1">
    <location>
        <begin position="43"/>
        <end position="70"/>
    </location>
</feature>
<feature type="compositionally biased region" description="Gly residues" evidence="2">
    <location>
        <begin position="159"/>
        <end position="168"/>
    </location>
</feature>
<dbReference type="PANTHER" id="PTHR43662:SF3">
    <property type="entry name" value="DOMAIN PROTEIN, PUTATIVE (AFU_ORTHOLOGUE AFUA_6G11970)-RELATED"/>
    <property type="match status" value="1"/>
</dbReference>
<feature type="domain" description="DUF1996" evidence="4">
    <location>
        <begin position="218"/>
        <end position="450"/>
    </location>
</feature>
<evidence type="ECO:0000313" key="5">
    <source>
        <dbReference type="EMBL" id="KUN86461.1"/>
    </source>
</evidence>
<comment type="caution">
    <text evidence="5">The sequence shown here is derived from an EMBL/GenBank/DDBJ whole genome shotgun (WGS) entry which is preliminary data.</text>
</comment>
<organism evidence="5 6">
    <name type="scientific">Streptomyces griseoruber</name>
    <dbReference type="NCBI Taxonomy" id="1943"/>
    <lineage>
        <taxon>Bacteria</taxon>
        <taxon>Bacillati</taxon>
        <taxon>Actinomycetota</taxon>
        <taxon>Actinomycetes</taxon>
        <taxon>Kitasatosporales</taxon>
        <taxon>Streptomycetaceae</taxon>
        <taxon>Streptomyces</taxon>
    </lineage>
</organism>
<feature type="compositionally biased region" description="Low complexity" evidence="2">
    <location>
        <begin position="591"/>
        <end position="604"/>
    </location>
</feature>
<dbReference type="EMBL" id="LMWW01000010">
    <property type="protein sequence ID" value="KUN86461.1"/>
    <property type="molecule type" value="Genomic_DNA"/>
</dbReference>
<keyword evidence="1" id="KW-0175">Coiled coil</keyword>
<dbReference type="OrthoDB" id="581239at2"/>
<proteinExistence type="predicted"/>
<keyword evidence="3" id="KW-1133">Transmembrane helix</keyword>
<feature type="region of interest" description="Disordered" evidence="2">
    <location>
        <begin position="472"/>
        <end position="670"/>
    </location>
</feature>
<feature type="compositionally biased region" description="Basic and acidic residues" evidence="2">
    <location>
        <begin position="579"/>
        <end position="590"/>
    </location>
</feature>
<feature type="compositionally biased region" description="Low complexity" evidence="2">
    <location>
        <begin position="127"/>
        <end position="158"/>
    </location>
</feature>
<dbReference type="RefSeq" id="WP_059202610.1">
    <property type="nucleotide sequence ID" value="NZ_KQ948765.1"/>
</dbReference>
<evidence type="ECO:0000256" key="3">
    <source>
        <dbReference type="SAM" id="Phobius"/>
    </source>
</evidence>
<evidence type="ECO:0000256" key="2">
    <source>
        <dbReference type="SAM" id="MobiDB-lite"/>
    </source>
</evidence>
<evidence type="ECO:0000259" key="4">
    <source>
        <dbReference type="Pfam" id="PF09362"/>
    </source>
</evidence>
<reference evidence="5 6" key="1">
    <citation type="submission" date="2015-10" db="EMBL/GenBank/DDBJ databases">
        <title>Draft genome sequence of Streptomyces griseoruber DSM 40281, type strain for the species Streptomyces griseoruber.</title>
        <authorList>
            <person name="Ruckert C."/>
            <person name="Winkler A."/>
            <person name="Kalinowski J."/>
            <person name="Kampfer P."/>
            <person name="Glaeser S."/>
        </authorList>
    </citation>
    <scope>NUCLEOTIDE SEQUENCE [LARGE SCALE GENOMIC DNA]</scope>
    <source>
        <strain evidence="5 6">DSM 40281</strain>
    </source>
</reference>
<feature type="compositionally biased region" description="Polar residues" evidence="2">
    <location>
        <begin position="651"/>
        <end position="660"/>
    </location>
</feature>
<protein>
    <recommendedName>
        <fullName evidence="4">DUF1996 domain-containing protein</fullName>
    </recommendedName>
</protein>
<keyword evidence="3" id="KW-0472">Membrane</keyword>
<dbReference type="InterPro" id="IPR018535">
    <property type="entry name" value="DUF1996"/>
</dbReference>
<dbReference type="STRING" id="1943.AQJ64_08810"/>
<dbReference type="PANTHER" id="PTHR43662">
    <property type="match status" value="1"/>
</dbReference>
<dbReference type="Pfam" id="PF09362">
    <property type="entry name" value="DUF1996"/>
    <property type="match status" value="1"/>
</dbReference>
<feature type="compositionally biased region" description="Gly residues" evidence="2">
    <location>
        <begin position="472"/>
        <end position="537"/>
    </location>
</feature>
<keyword evidence="6" id="KW-1185">Reference proteome</keyword>
<evidence type="ECO:0000313" key="6">
    <source>
        <dbReference type="Proteomes" id="UP000052982"/>
    </source>
</evidence>
<name>A0A117REJ2_9ACTN</name>
<feature type="transmembrane region" description="Helical" evidence="3">
    <location>
        <begin position="670"/>
        <end position="688"/>
    </location>
</feature>
<accession>A0A117REJ2</accession>
<gene>
    <name evidence="5" type="ORF">AQJ64_08810</name>
</gene>
<feature type="region of interest" description="Disordered" evidence="2">
    <location>
        <begin position="123"/>
        <end position="174"/>
    </location>
</feature>
<sequence>MAVNVYASATSNGDTVELTGGGSVTIDCPDVGNDLTTVPDGARAEVDRELAALDQQIAAAYQQLQDQAQAVRQDPGFADNAVMNPLKEKRGATIGRIAEAVDRDGDRPDGLDSLAACSLRITEEQKQQGQQEQGQQQGQAQGQNAGQGQGSAQEPGQNGQQGNGGQAGNGPVAGDYADITRVAATQQLPDPRSGPSRGTFVTSCGVNENGLFNSDNVIVAPGVSNGAHHFHDYIGNQSNTAFASDEDLANAETSCVDQGDKSTYYWPVLRLQNGTEEQDAKSPGGGIEGNAGEIVTPKDVTLTFVGNPVSKVTGMPRLLRIITGDAKAFVNGPGNANASWSCTGFEDRQLKDKYPLCPSGSDVVRTFRFQSCWDGSNIDSANHRTHVAFAAPDGTCPTGFKAIPQLVQRIVYDVDAPSLADGGRTTPLFAVDSFPEQLHKPVTDHGDFINVFDEGLMKQMVDCINESRRCGAGTGEDGSGGNGSGGNGSDGGADNGSGNGSDNGSGNGGGDGSGDGSDGGANGGYGGGSDDTSGGDGQQPPAQSQAPEPPASESPATEPAGTEPQKGNSGNGDVPAGTDTRDDTRPDADAPKAATSAPAGKPAGEVGTAATAPPRSQAPADTGDDTGTPAPADSATQAPVDSGAQPPAGTGNVTEPQAVSGSLAETGGNLWPAAAGGLLVIAGFVVLYRNVRRTA</sequence>